<comment type="caution">
    <text evidence="2">The sequence shown here is derived from an EMBL/GenBank/DDBJ whole genome shotgun (WGS) entry which is preliminary data.</text>
</comment>
<proteinExistence type="predicted"/>
<name>A0A0G0N9J0_9BACT</name>
<organism evidence="2 3">
    <name type="scientific">Candidatus Woesebacteria bacterium GW2011_GWB1_38_5b</name>
    <dbReference type="NCBI Taxonomy" id="1618569"/>
    <lineage>
        <taxon>Bacteria</taxon>
        <taxon>Candidatus Woeseibacteriota</taxon>
    </lineage>
</organism>
<dbReference type="EMBL" id="LBUZ01000053">
    <property type="protein sequence ID" value="KKQ73776.1"/>
    <property type="molecule type" value="Genomic_DNA"/>
</dbReference>
<accession>A0A0G0N9J0</accession>
<feature type="transmembrane region" description="Helical" evidence="1">
    <location>
        <begin position="12"/>
        <end position="29"/>
    </location>
</feature>
<keyword evidence="1" id="KW-0812">Transmembrane</keyword>
<gene>
    <name evidence="2" type="ORF">US96_C0053G0007</name>
</gene>
<keyword evidence="1" id="KW-0472">Membrane</keyword>
<protein>
    <submittedName>
        <fullName evidence="2">Uncharacterized protein</fullName>
    </submittedName>
</protein>
<dbReference type="AlphaFoldDB" id="A0A0G0N9J0"/>
<reference evidence="2 3" key="1">
    <citation type="journal article" date="2015" name="Nature">
        <title>rRNA introns, odd ribosomes, and small enigmatic genomes across a large radiation of phyla.</title>
        <authorList>
            <person name="Brown C.T."/>
            <person name="Hug L.A."/>
            <person name="Thomas B.C."/>
            <person name="Sharon I."/>
            <person name="Castelle C.J."/>
            <person name="Singh A."/>
            <person name="Wilkins M.J."/>
            <person name="Williams K.H."/>
            <person name="Banfield J.F."/>
        </authorList>
    </citation>
    <scope>NUCLEOTIDE SEQUENCE [LARGE SCALE GENOMIC DNA]</scope>
</reference>
<evidence type="ECO:0000313" key="3">
    <source>
        <dbReference type="Proteomes" id="UP000034181"/>
    </source>
</evidence>
<keyword evidence="1" id="KW-1133">Transmembrane helix</keyword>
<evidence type="ECO:0000313" key="2">
    <source>
        <dbReference type="EMBL" id="KKQ73776.1"/>
    </source>
</evidence>
<sequence>MKILLKIDRYHIVLVGLGVVLALFVGLTLRNTLNQLNASGNIKNEDLVTGTVRINRQALDESFDYITSKKSNVLDLKD</sequence>
<evidence type="ECO:0000256" key="1">
    <source>
        <dbReference type="SAM" id="Phobius"/>
    </source>
</evidence>
<dbReference type="Proteomes" id="UP000034181">
    <property type="component" value="Unassembled WGS sequence"/>
</dbReference>